<evidence type="ECO:0000256" key="5">
    <source>
        <dbReference type="SAM" id="Phobius"/>
    </source>
</evidence>
<dbReference type="Gene3D" id="1.20.1530.20">
    <property type="match status" value="1"/>
</dbReference>
<protein>
    <submittedName>
        <fullName evidence="6">Sodium/bile acid cotransporter 7</fullName>
    </submittedName>
</protein>
<keyword evidence="7" id="KW-1185">Reference proteome</keyword>
<dbReference type="Pfam" id="PF04114">
    <property type="entry name" value="Gaa1"/>
    <property type="match status" value="1"/>
</dbReference>
<feature type="transmembrane region" description="Helical" evidence="5">
    <location>
        <begin position="456"/>
        <end position="478"/>
    </location>
</feature>
<evidence type="ECO:0000256" key="4">
    <source>
        <dbReference type="ARBA" id="ARBA00023136"/>
    </source>
</evidence>
<feature type="transmembrane region" description="Helical" evidence="5">
    <location>
        <begin position="424"/>
        <end position="444"/>
    </location>
</feature>
<reference evidence="6 7" key="1">
    <citation type="journal article" date="2019" name="Sci. Rep.">
        <title>Orb-weaving spider Araneus ventricosus genome elucidates the spidroin gene catalogue.</title>
        <authorList>
            <person name="Kono N."/>
            <person name="Nakamura H."/>
            <person name="Ohtoshi R."/>
            <person name="Moran D.A.P."/>
            <person name="Shinohara A."/>
            <person name="Yoshida Y."/>
            <person name="Fujiwara M."/>
            <person name="Mori M."/>
            <person name="Tomita M."/>
            <person name="Arakawa K."/>
        </authorList>
    </citation>
    <scope>NUCLEOTIDE SEQUENCE [LARGE SCALE GENOMIC DNA]</scope>
</reference>
<feature type="transmembrane region" description="Helical" evidence="5">
    <location>
        <begin position="550"/>
        <end position="576"/>
    </location>
</feature>
<dbReference type="Gene3D" id="3.40.630.10">
    <property type="entry name" value="Zn peptidases"/>
    <property type="match status" value="1"/>
</dbReference>
<dbReference type="PANTHER" id="PTHR13304:SF0">
    <property type="entry name" value="GLYCOSYLPHOSPHATIDYLINOSITOL ANCHOR ATTACHMENT 1 PROTEIN"/>
    <property type="match status" value="1"/>
</dbReference>
<evidence type="ECO:0000256" key="2">
    <source>
        <dbReference type="ARBA" id="ARBA00022692"/>
    </source>
</evidence>
<evidence type="ECO:0000313" key="6">
    <source>
        <dbReference type="EMBL" id="GBL82048.1"/>
    </source>
</evidence>
<keyword evidence="4 5" id="KW-0472">Membrane</keyword>
<feature type="transmembrane region" description="Helical" evidence="5">
    <location>
        <begin position="392"/>
        <end position="412"/>
    </location>
</feature>
<feature type="transmembrane region" description="Helical" evidence="5">
    <location>
        <begin position="484"/>
        <end position="509"/>
    </location>
</feature>
<feature type="transmembrane region" description="Helical" evidence="5">
    <location>
        <begin position="617"/>
        <end position="642"/>
    </location>
</feature>
<gene>
    <name evidence="6" type="primary">Slc10a7</name>
    <name evidence="6" type="ORF">AVEN_50615_1</name>
</gene>
<dbReference type="Proteomes" id="UP000499080">
    <property type="component" value="Unassembled WGS sequence"/>
</dbReference>
<dbReference type="GO" id="GO:0016255">
    <property type="term" value="P:attachment of GPI anchor to protein"/>
    <property type="evidence" value="ECO:0007669"/>
    <property type="project" value="TreeGrafter"/>
</dbReference>
<feature type="transmembrane region" description="Helical" evidence="5">
    <location>
        <begin position="521"/>
        <end position="538"/>
    </location>
</feature>
<dbReference type="OrthoDB" id="445301at2759"/>
<evidence type="ECO:0000313" key="7">
    <source>
        <dbReference type="Proteomes" id="UP000499080"/>
    </source>
</evidence>
<feature type="transmembrane region" description="Helical" evidence="5">
    <location>
        <begin position="588"/>
        <end position="611"/>
    </location>
</feature>
<comment type="subcellular location">
    <subcellularLocation>
        <location evidence="1">Membrane</location>
        <topology evidence="1">Multi-pass membrane protein</topology>
    </subcellularLocation>
</comment>
<dbReference type="EMBL" id="BGPR01000027">
    <property type="protein sequence ID" value="GBL82048.1"/>
    <property type="molecule type" value="Genomic_DNA"/>
</dbReference>
<accession>A0A4Y2AQR2</accession>
<keyword evidence="2 5" id="KW-0812">Transmembrane</keyword>
<organism evidence="6 7">
    <name type="scientific">Araneus ventricosus</name>
    <name type="common">Orbweaver spider</name>
    <name type="synonym">Epeira ventricosa</name>
    <dbReference type="NCBI Taxonomy" id="182803"/>
    <lineage>
        <taxon>Eukaryota</taxon>
        <taxon>Metazoa</taxon>
        <taxon>Ecdysozoa</taxon>
        <taxon>Arthropoda</taxon>
        <taxon>Chelicerata</taxon>
        <taxon>Arachnida</taxon>
        <taxon>Araneae</taxon>
        <taxon>Araneomorphae</taxon>
        <taxon>Entelegynae</taxon>
        <taxon>Araneoidea</taxon>
        <taxon>Araneidae</taxon>
        <taxon>Araneus</taxon>
    </lineage>
</organism>
<dbReference type="Pfam" id="PF01758">
    <property type="entry name" value="SBF"/>
    <property type="match status" value="1"/>
</dbReference>
<dbReference type="InterPro" id="IPR002657">
    <property type="entry name" value="BilAc:Na_symport/Acr3"/>
</dbReference>
<dbReference type="AlphaFoldDB" id="A0A4Y2AQR2"/>
<dbReference type="GO" id="GO:0042765">
    <property type="term" value="C:GPI-anchor transamidase complex"/>
    <property type="evidence" value="ECO:0007669"/>
    <property type="project" value="InterPro"/>
</dbReference>
<feature type="transmembrane region" description="Helical" evidence="5">
    <location>
        <begin position="362"/>
        <end position="380"/>
    </location>
</feature>
<sequence length="659" mass="73986">MGLLNDSKSRKKMSALLIQHSNKLIVLSFFCGIVWFAVLASDVFNNKTYFSENALLPGLVVREFNPRSALSHLLDALKEEASAHPSDILPSAWILGHFRQLGLDVYENNFTVNYPFGSKPVFKGNNLYAVLRAPKVASTEAIVITTPYRDYNSIHENTLPSIALMIELAQAFRKHAYWSKDIIFLVTQHENIGFQAWLDAYHGVSTSNYIMSEKLQSTSGLIQGVINLEISDYYFSHADIKIEGLHGQLPNLDLFNLAVELCNREEILTSFQSRFNYYPSKTLTWESWWHNFNTMGRMVLLQATGLPSGGHGLFHRFGIQALTLKSVTDKRSGRDSVSLIQMGRVLEEVGAKGGILKPEITVKYGAIFMIFFISGISLQSKELVAAACQFRVHLFIQIFSLIFIPLFVQIFVELFGQLYPNSELFIGFVAVSCMPPPVSSAVLLTKKVGGNEATAVFNSALGSFLGIFITPALLYLFFNGSGDVPIWSAIFQLSLTVVFPVLVGQFTRIAIGYRLLRHKKLLSVIGSFLLLLIIYTTFCDTFSNHEEAFTLSTVIITTLAVVLLQFLFLALAFYVSTSSFLHFSAEDVIAILYCSTHKSLTLGFPMLKVLYANEARFILISFPLLVYHPMQILIGSFLVPLLQKWMQNKTKYYSKLHFV</sequence>
<dbReference type="PANTHER" id="PTHR13304">
    <property type="entry name" value="GLYCOSYLPHOSPHATIDYLINOSITOL ANCHOR ATTACHMENT 1 PROTEIN"/>
    <property type="match status" value="1"/>
</dbReference>
<dbReference type="InterPro" id="IPR038770">
    <property type="entry name" value="Na+/solute_symporter_sf"/>
</dbReference>
<proteinExistence type="predicted"/>
<evidence type="ECO:0000256" key="1">
    <source>
        <dbReference type="ARBA" id="ARBA00004141"/>
    </source>
</evidence>
<comment type="caution">
    <text evidence="6">The sequence shown here is derived from an EMBL/GenBank/DDBJ whole genome shotgun (WGS) entry which is preliminary data.</text>
</comment>
<evidence type="ECO:0000256" key="3">
    <source>
        <dbReference type="ARBA" id="ARBA00022989"/>
    </source>
</evidence>
<dbReference type="InterPro" id="IPR007246">
    <property type="entry name" value="Gaa1"/>
</dbReference>
<keyword evidence="3 5" id="KW-1133">Transmembrane helix</keyword>
<name>A0A4Y2AQR2_ARAVE</name>